<dbReference type="SUPFAM" id="SSF53098">
    <property type="entry name" value="Ribonuclease H-like"/>
    <property type="match status" value="1"/>
</dbReference>
<reference evidence="4" key="1">
    <citation type="submission" date="2021-02" db="EMBL/GenBank/DDBJ databases">
        <authorList>
            <person name="Nowell W R."/>
        </authorList>
    </citation>
    <scope>NUCLEOTIDE SEQUENCE</scope>
</reference>
<dbReference type="InterPro" id="IPR052958">
    <property type="entry name" value="IFN-induced_PKR_regulator"/>
</dbReference>
<evidence type="ECO:0000259" key="2">
    <source>
        <dbReference type="Pfam" id="PF05699"/>
    </source>
</evidence>
<evidence type="ECO:0000259" key="3">
    <source>
        <dbReference type="Pfam" id="PF14291"/>
    </source>
</evidence>
<dbReference type="Pfam" id="PF14291">
    <property type="entry name" value="DUF4371"/>
    <property type="match status" value="1"/>
</dbReference>
<evidence type="ECO:0000313" key="4">
    <source>
        <dbReference type="EMBL" id="CAF1192191.1"/>
    </source>
</evidence>
<dbReference type="GO" id="GO:0046983">
    <property type="term" value="F:protein dimerization activity"/>
    <property type="evidence" value="ECO:0007669"/>
    <property type="project" value="InterPro"/>
</dbReference>
<proteinExistence type="predicted"/>
<dbReference type="InterPro" id="IPR008906">
    <property type="entry name" value="HATC_C_dom"/>
</dbReference>
<evidence type="ECO:0008006" key="6">
    <source>
        <dbReference type="Google" id="ProtNLM"/>
    </source>
</evidence>
<dbReference type="InterPro" id="IPR012337">
    <property type="entry name" value="RNaseH-like_sf"/>
</dbReference>
<dbReference type="InterPro" id="IPR025398">
    <property type="entry name" value="DUF4371"/>
</dbReference>
<dbReference type="Proteomes" id="UP000663864">
    <property type="component" value="Unassembled WGS sequence"/>
</dbReference>
<dbReference type="PANTHER" id="PTHR46289">
    <property type="entry name" value="52 KDA REPRESSOR OF THE INHIBITOR OF THE PROTEIN KINASE-LIKE PROTEIN-RELATED"/>
    <property type="match status" value="1"/>
</dbReference>
<accession>A0A814VS72</accession>
<gene>
    <name evidence="5" type="ORF">JBS370_LOCUS30959</name>
    <name evidence="4" type="ORF">ZHD862_LOCUS22371</name>
</gene>
<dbReference type="PANTHER" id="PTHR46289:SF17">
    <property type="entry name" value="HAT C-TERMINAL DIMERISATION DOMAIN-CONTAINING PROTEIN"/>
    <property type="match status" value="1"/>
</dbReference>
<protein>
    <recommendedName>
        <fullName evidence="6">Repressor of the inhibitor of the protein kinase</fullName>
    </recommendedName>
</protein>
<dbReference type="EMBL" id="CAJOBD010007390">
    <property type="protein sequence ID" value="CAF4085597.1"/>
    <property type="molecule type" value="Genomic_DNA"/>
</dbReference>
<dbReference type="EMBL" id="CAJNOT010001390">
    <property type="protein sequence ID" value="CAF1192191.1"/>
    <property type="molecule type" value="Genomic_DNA"/>
</dbReference>
<sequence length="773" mass="88820">MSKKHKDISTYFVSNKRPRSDVSENNSEISTAPHFYNTNNNNSSEIIDNEAISVTVSSLSASQNHGITIDILTHEDDIGLYVSNNTAKNDFPLLNRLLTKPWIPPPNYIFPKIEQNEKKRSVCQHSWLIKYSWLSYSKIHQGVYCRYCVLFSRKGENQALGQFINKPLRSLKDAIEYLSNHDKCDYHKFSVNQATECISRYPHANSDVNILLNNINEQQQNENRRVLASIIKCILFLSKQNIAFRGNDKDEFLNDNNINPGNFKSLVLFTAEAGDQALQKHLNHHQKNATYLSWQTQNELINICARLIKNKLLNELITTQKFYAIIADETSDLSGTEQLSISIRFVSDENDILIKEIFLGFEALSDTTAVGIAKAIATFIQTSDLKIEKIRGQGYDGANVVAGKLGGVQKLIKDIVPRANYFHCSNHSLDLVLAEACTLQLIKMFFGVIKSVINFINASPNRKRMLAKAIESTNNETKRRHLVKLCETRWVDKQTSIIVFKQVLFDVIIALDYLAENGDSETSGLVRSYGKALNDIDFAIPLIIVNRVFCITKPYAEQFQKPTCDLLKCFQSIEQALTYLAQLIYDDNELNELYNEFTKFVELHEIDNCLSRTTSRRYEFVKNYFTDVYRTFINTTIEELGRRFNEHQKIAMHISNLIPSYFVNTQFSNVLPLFHCYKDDLLSDDPNIHKAEFDRWKFSVLQMKENERPSTIIETLKIMQPIKSFYPNIYILLQIYALIPVSVAGAERSFSVLKLIKTKLRNRIGDERCNDKI</sequence>
<feature type="region of interest" description="Disordered" evidence="1">
    <location>
        <begin position="17"/>
        <end position="36"/>
    </location>
</feature>
<dbReference type="Proteomes" id="UP000663836">
    <property type="component" value="Unassembled WGS sequence"/>
</dbReference>
<dbReference type="AlphaFoldDB" id="A0A814VS72"/>
<comment type="caution">
    <text evidence="4">The sequence shown here is derived from an EMBL/GenBank/DDBJ whole genome shotgun (WGS) entry which is preliminary data.</text>
</comment>
<feature type="domain" description="HAT C-terminal dimerisation" evidence="2">
    <location>
        <begin position="703"/>
        <end position="768"/>
    </location>
</feature>
<evidence type="ECO:0000313" key="5">
    <source>
        <dbReference type="EMBL" id="CAF4085597.1"/>
    </source>
</evidence>
<evidence type="ECO:0000256" key="1">
    <source>
        <dbReference type="SAM" id="MobiDB-lite"/>
    </source>
</evidence>
<name>A0A814VS72_9BILA</name>
<feature type="domain" description="DUF4371" evidence="3">
    <location>
        <begin position="177"/>
        <end position="406"/>
    </location>
</feature>
<dbReference type="Pfam" id="PF05699">
    <property type="entry name" value="Dimer_Tnp_hAT"/>
    <property type="match status" value="1"/>
</dbReference>
<organism evidence="4">
    <name type="scientific">Rotaria sordida</name>
    <dbReference type="NCBI Taxonomy" id="392033"/>
    <lineage>
        <taxon>Eukaryota</taxon>
        <taxon>Metazoa</taxon>
        <taxon>Spiralia</taxon>
        <taxon>Gnathifera</taxon>
        <taxon>Rotifera</taxon>
        <taxon>Eurotatoria</taxon>
        <taxon>Bdelloidea</taxon>
        <taxon>Philodinida</taxon>
        <taxon>Philodinidae</taxon>
        <taxon>Rotaria</taxon>
    </lineage>
</organism>